<name>A0A0D1ZNS6_EXOME</name>
<organism evidence="1 2">
    <name type="scientific">Exophiala mesophila</name>
    <name type="common">Black yeast-like fungus</name>
    <dbReference type="NCBI Taxonomy" id="212818"/>
    <lineage>
        <taxon>Eukaryota</taxon>
        <taxon>Fungi</taxon>
        <taxon>Dikarya</taxon>
        <taxon>Ascomycota</taxon>
        <taxon>Pezizomycotina</taxon>
        <taxon>Eurotiomycetes</taxon>
        <taxon>Chaetothyriomycetidae</taxon>
        <taxon>Chaetothyriales</taxon>
        <taxon>Herpotrichiellaceae</taxon>
        <taxon>Exophiala</taxon>
    </lineage>
</organism>
<evidence type="ECO:0000313" key="2">
    <source>
        <dbReference type="Proteomes" id="UP000054302"/>
    </source>
</evidence>
<dbReference type="RefSeq" id="XP_016227871.1">
    <property type="nucleotide sequence ID" value="XM_016364222.1"/>
</dbReference>
<proteinExistence type="predicted"/>
<sequence length="512" mass="57947">MEFSDYRFVILTPSKKPRSQRAIELERSSLRSHAARVTFRRARLQRQVLYSSQQLHPECGQLSLDRELTRGAESTCRQELANMIPVRTQPQRHQADEEPSRTPTVLPIPISTSMLDPFLHPAIELTVPDRHLLHHYMTLVPDGVFGVASKELAHMIREVVIRDISTKPCTLAMILFSAESGDLSFQPTDWDRRQSILKRRGYIYTLIRQFLAGVDATGIGLNAFTLSLATMAAAEKRLGNVGISEIHMRAVKKIIDMHGGLHKIREIDSARAIMLVNILIEIGTPDFQNQHIMPQTLTWLKQKLRAFQAWNYWLRLCDISTAALPGDIEPLSTEAHRCHARHMQQWASFFDTPALSHYITPPPGSLTTEQYRSYLATLFIINTAFWAFRDSSATSAVYLRDIATAAANNQRRESVLRCFGTNCATVTLLIMMTHHAANVQGPDQTTADVFAVEEIVDFVDLMMRASPRSRDLVLRALRSYLCETEFTGLTYLSNATMDALMNEIRVTANQEP</sequence>
<dbReference type="VEuPathDB" id="FungiDB:PV10_00179"/>
<accession>A0A0D1ZNS6</accession>
<keyword evidence="2" id="KW-1185">Reference proteome</keyword>
<dbReference type="OrthoDB" id="5376287at2759"/>
<dbReference type="GeneID" id="27318024"/>
<dbReference type="EMBL" id="KN847520">
    <property type="protein sequence ID" value="KIV96297.1"/>
    <property type="molecule type" value="Genomic_DNA"/>
</dbReference>
<evidence type="ECO:0008006" key="3">
    <source>
        <dbReference type="Google" id="ProtNLM"/>
    </source>
</evidence>
<protein>
    <recommendedName>
        <fullName evidence="3">Transcription factor domain-containing protein</fullName>
    </recommendedName>
</protein>
<dbReference type="Proteomes" id="UP000054302">
    <property type="component" value="Unassembled WGS sequence"/>
</dbReference>
<gene>
    <name evidence="1" type="ORF">PV10_00179</name>
</gene>
<reference evidence="1 2" key="1">
    <citation type="submission" date="2015-01" db="EMBL/GenBank/DDBJ databases">
        <title>The Genome Sequence of Exophiala mesophila CBS40295.</title>
        <authorList>
            <consortium name="The Broad Institute Genomics Platform"/>
            <person name="Cuomo C."/>
            <person name="de Hoog S."/>
            <person name="Gorbushina A."/>
            <person name="Stielow B."/>
            <person name="Teixiera M."/>
            <person name="Abouelleil A."/>
            <person name="Chapman S.B."/>
            <person name="Priest M."/>
            <person name="Young S.K."/>
            <person name="Wortman J."/>
            <person name="Nusbaum C."/>
            <person name="Birren B."/>
        </authorList>
    </citation>
    <scope>NUCLEOTIDE SEQUENCE [LARGE SCALE GENOMIC DNA]</scope>
    <source>
        <strain evidence="1 2">CBS 40295</strain>
    </source>
</reference>
<dbReference type="AlphaFoldDB" id="A0A0D1ZNS6"/>
<dbReference type="HOGENOM" id="CLU_470889_0_0_1"/>
<evidence type="ECO:0000313" key="1">
    <source>
        <dbReference type="EMBL" id="KIV96297.1"/>
    </source>
</evidence>